<keyword evidence="3" id="KW-1185">Reference proteome</keyword>
<organism evidence="2 3">
    <name type="scientific">Athelia psychrophila</name>
    <dbReference type="NCBI Taxonomy" id="1759441"/>
    <lineage>
        <taxon>Eukaryota</taxon>
        <taxon>Fungi</taxon>
        <taxon>Dikarya</taxon>
        <taxon>Basidiomycota</taxon>
        <taxon>Agaricomycotina</taxon>
        <taxon>Agaricomycetes</taxon>
        <taxon>Agaricomycetidae</taxon>
        <taxon>Atheliales</taxon>
        <taxon>Atheliaceae</taxon>
        <taxon>Athelia</taxon>
    </lineage>
</organism>
<evidence type="ECO:0000313" key="3">
    <source>
        <dbReference type="Proteomes" id="UP000076532"/>
    </source>
</evidence>
<protein>
    <recommendedName>
        <fullName evidence="1">Fungal lipase-type domain-containing protein</fullName>
    </recommendedName>
</protein>
<gene>
    <name evidence="2" type="ORF">FIBSPDRAFT_1037950</name>
</gene>
<name>A0A166TJ68_9AGAM</name>
<dbReference type="InterPro" id="IPR029058">
    <property type="entry name" value="AB_hydrolase_fold"/>
</dbReference>
<dbReference type="InterPro" id="IPR002921">
    <property type="entry name" value="Fungal_lipase-type"/>
</dbReference>
<feature type="domain" description="Fungal lipase-type" evidence="1">
    <location>
        <begin position="179"/>
        <end position="270"/>
    </location>
</feature>
<evidence type="ECO:0000259" key="1">
    <source>
        <dbReference type="Pfam" id="PF01764"/>
    </source>
</evidence>
<dbReference type="Proteomes" id="UP000076532">
    <property type="component" value="Unassembled WGS sequence"/>
</dbReference>
<reference evidence="2 3" key="1">
    <citation type="journal article" date="2016" name="Mol. Biol. Evol.">
        <title>Comparative Genomics of Early-Diverging Mushroom-Forming Fungi Provides Insights into the Origins of Lignocellulose Decay Capabilities.</title>
        <authorList>
            <person name="Nagy L.G."/>
            <person name="Riley R."/>
            <person name="Tritt A."/>
            <person name="Adam C."/>
            <person name="Daum C."/>
            <person name="Floudas D."/>
            <person name="Sun H."/>
            <person name="Yadav J.S."/>
            <person name="Pangilinan J."/>
            <person name="Larsson K.H."/>
            <person name="Matsuura K."/>
            <person name="Barry K."/>
            <person name="Labutti K."/>
            <person name="Kuo R."/>
            <person name="Ohm R.A."/>
            <person name="Bhattacharya S.S."/>
            <person name="Shirouzu T."/>
            <person name="Yoshinaga Y."/>
            <person name="Martin F.M."/>
            <person name="Grigoriev I.V."/>
            <person name="Hibbett D.S."/>
        </authorList>
    </citation>
    <scope>NUCLEOTIDE SEQUENCE [LARGE SCALE GENOMIC DNA]</scope>
    <source>
        <strain evidence="2 3">CBS 109695</strain>
    </source>
</reference>
<dbReference type="OrthoDB" id="406844at2759"/>
<proteinExistence type="predicted"/>
<dbReference type="EMBL" id="KV417492">
    <property type="protein sequence ID" value="KZP30670.1"/>
    <property type="molecule type" value="Genomic_DNA"/>
</dbReference>
<evidence type="ECO:0000313" key="2">
    <source>
        <dbReference type="EMBL" id="KZP30670.1"/>
    </source>
</evidence>
<sequence length="431" mass="46910">MAPYDIYQQVFALSMASNLIHNEQGPLSKLQTEIETCLAGALPMIGKWSVAWGPVVYQDKENTNKAPDNVWYVAKQPQVLFSDSPTPMDTYVVAIAGTCENSDYDWKTEDLDVGNVVDVNAWIKAGLLSPPTAATNVKASANLNPYISMGTALGVSILLTTPVPTDGGAVGGGSRLGDFLESVPSTARIIFTGHSLGGALSPTLAFTWWKSSMARNVTLGNVLTYPTAGPSPGNDMFASDFRTTFPYLAAGPVGYQKWNSNLVNTLDVVPLAWCTDASVEPLYNLHRIPSFDNVQPSNPGIDWATLTVAVNLLILRADSSEIVYRPLTPNTTFVGQGQQPISTPDDTFQQLPQLPQWEKDASYHHVDEYFIEMMGFPMPPVPEKQPLDLKVDYLRTARWPVLSAIIGVAGDPQVRAEVEKLHAEQAKQAIK</sequence>
<accession>A0A166TJ68</accession>
<dbReference type="Pfam" id="PF01764">
    <property type="entry name" value="Lipase_3"/>
    <property type="match status" value="1"/>
</dbReference>
<dbReference type="Gene3D" id="3.40.50.1820">
    <property type="entry name" value="alpha/beta hydrolase"/>
    <property type="match status" value="1"/>
</dbReference>
<dbReference type="SUPFAM" id="SSF53474">
    <property type="entry name" value="alpha/beta-Hydrolases"/>
    <property type="match status" value="1"/>
</dbReference>
<dbReference type="AlphaFoldDB" id="A0A166TJ68"/>
<dbReference type="GO" id="GO:0006629">
    <property type="term" value="P:lipid metabolic process"/>
    <property type="evidence" value="ECO:0007669"/>
    <property type="project" value="InterPro"/>
</dbReference>